<accession>A0ABS4RG20</accession>
<dbReference type="EMBL" id="JAGIKZ010000013">
    <property type="protein sequence ID" value="MBP2241843.1"/>
    <property type="molecule type" value="Genomic_DNA"/>
</dbReference>
<evidence type="ECO:0000313" key="2">
    <source>
        <dbReference type="Proteomes" id="UP001519293"/>
    </source>
</evidence>
<proteinExistence type="predicted"/>
<sequence length="122" mass="13511">MGKSLFWKGVILGAVAGGALSLLDKSTRQTVASNCKKTTSEISYYVKHPNVVVNQIKEVSSKIKNTVEQVTSEVAFIADRVEELQDGTPDVFGLVEKTKDAFLGEEMDEAYKEWPLKDEIDK</sequence>
<keyword evidence="2" id="KW-1185">Reference proteome</keyword>
<reference evidence="1 2" key="1">
    <citation type="submission" date="2021-03" db="EMBL/GenBank/DDBJ databases">
        <title>Genomic Encyclopedia of Type Strains, Phase IV (KMG-IV): sequencing the most valuable type-strain genomes for metagenomic binning, comparative biology and taxonomic classification.</title>
        <authorList>
            <person name="Goeker M."/>
        </authorList>
    </citation>
    <scope>NUCLEOTIDE SEQUENCE [LARGE SCALE GENOMIC DNA]</scope>
    <source>
        <strain evidence="1 2">DSM 26675</strain>
    </source>
</reference>
<dbReference type="Proteomes" id="UP001519293">
    <property type="component" value="Unassembled WGS sequence"/>
</dbReference>
<comment type="caution">
    <text evidence="1">The sequence shown here is derived from an EMBL/GenBank/DDBJ whole genome shotgun (WGS) entry which is preliminary data.</text>
</comment>
<protein>
    <submittedName>
        <fullName evidence="1">Gas vesicle protein</fullName>
    </submittedName>
</protein>
<dbReference type="RefSeq" id="WP_066391692.1">
    <property type="nucleotide sequence ID" value="NZ_JAGIKZ010000013.1"/>
</dbReference>
<gene>
    <name evidence="1" type="ORF">J2Z40_002416</name>
</gene>
<name>A0ABS4RG20_9BACI</name>
<organism evidence="1 2">
    <name type="scientific">Cytobacillus eiseniae</name>
    <dbReference type="NCBI Taxonomy" id="762947"/>
    <lineage>
        <taxon>Bacteria</taxon>
        <taxon>Bacillati</taxon>
        <taxon>Bacillota</taxon>
        <taxon>Bacilli</taxon>
        <taxon>Bacillales</taxon>
        <taxon>Bacillaceae</taxon>
        <taxon>Cytobacillus</taxon>
    </lineage>
</organism>
<evidence type="ECO:0000313" key="1">
    <source>
        <dbReference type="EMBL" id="MBP2241843.1"/>
    </source>
</evidence>